<dbReference type="EMBL" id="ODYU01010148">
    <property type="protein sequence ID" value="SOQ55052.1"/>
    <property type="molecule type" value="Genomic_DNA"/>
</dbReference>
<feature type="compositionally biased region" description="Polar residues" evidence="2">
    <location>
        <begin position="115"/>
        <end position="124"/>
    </location>
</feature>
<sequence>MAEQKTDVKSLPDMRVSDRAGGNGQVSSLRGPPGGHVVMCSAWAEDRRVLREALSDGDLSRPALVQAVVRSKVDSDAAASSFCEAVMLAKEEVGRVRERTSSRPSHTSRGHRNASVITRWSPATGSAGLRTASKGSSPPDQNQTLNKLVNEQTDHLMVSNRRRPWLLEIPEALQDQENHAHSMLKYNLILNEHKRRMEMMEREHEMKMEIHELQVEIEKQKLRNAELEMEILEVRKAREELQM</sequence>
<accession>A0A2H1WQ14</accession>
<organism evidence="3">
    <name type="scientific">Spodoptera frugiperda</name>
    <name type="common">Fall armyworm</name>
    <dbReference type="NCBI Taxonomy" id="7108"/>
    <lineage>
        <taxon>Eukaryota</taxon>
        <taxon>Metazoa</taxon>
        <taxon>Ecdysozoa</taxon>
        <taxon>Arthropoda</taxon>
        <taxon>Hexapoda</taxon>
        <taxon>Insecta</taxon>
        <taxon>Pterygota</taxon>
        <taxon>Neoptera</taxon>
        <taxon>Endopterygota</taxon>
        <taxon>Lepidoptera</taxon>
        <taxon>Glossata</taxon>
        <taxon>Ditrysia</taxon>
        <taxon>Noctuoidea</taxon>
        <taxon>Noctuidae</taxon>
        <taxon>Amphipyrinae</taxon>
        <taxon>Spodoptera</taxon>
    </lineage>
</organism>
<gene>
    <name evidence="3" type="ORF">SFRICE_010994</name>
</gene>
<reference evidence="3" key="1">
    <citation type="submission" date="2016-07" db="EMBL/GenBank/DDBJ databases">
        <authorList>
            <person name="Bretaudeau A."/>
        </authorList>
    </citation>
    <scope>NUCLEOTIDE SEQUENCE</scope>
    <source>
        <strain evidence="3">Rice</strain>
        <tissue evidence="3">Whole body</tissue>
    </source>
</reference>
<evidence type="ECO:0000256" key="1">
    <source>
        <dbReference type="SAM" id="Coils"/>
    </source>
</evidence>
<name>A0A2H1WQ14_SPOFR</name>
<evidence type="ECO:0000256" key="2">
    <source>
        <dbReference type="SAM" id="MobiDB-lite"/>
    </source>
</evidence>
<feature type="region of interest" description="Disordered" evidence="2">
    <location>
        <begin position="96"/>
        <end position="143"/>
    </location>
</feature>
<evidence type="ECO:0000313" key="3">
    <source>
        <dbReference type="EMBL" id="SOQ55052.1"/>
    </source>
</evidence>
<feature type="compositionally biased region" description="Basic and acidic residues" evidence="2">
    <location>
        <begin position="1"/>
        <end position="18"/>
    </location>
</feature>
<proteinExistence type="predicted"/>
<feature type="compositionally biased region" description="Polar residues" evidence="2">
    <location>
        <begin position="133"/>
        <end position="143"/>
    </location>
</feature>
<feature type="region of interest" description="Disordered" evidence="2">
    <location>
        <begin position="1"/>
        <end position="33"/>
    </location>
</feature>
<protein>
    <submittedName>
        <fullName evidence="3">SFRICE_010994</fullName>
    </submittedName>
</protein>
<feature type="coiled-coil region" evidence="1">
    <location>
        <begin position="183"/>
        <end position="242"/>
    </location>
</feature>
<dbReference type="AlphaFoldDB" id="A0A2H1WQ14"/>
<keyword evidence="1" id="KW-0175">Coiled coil</keyword>